<dbReference type="Pfam" id="PF02902">
    <property type="entry name" value="Peptidase_C48"/>
    <property type="match status" value="1"/>
</dbReference>
<evidence type="ECO:0000313" key="6">
    <source>
        <dbReference type="Proteomes" id="UP000251960"/>
    </source>
</evidence>
<sequence>MTMESPTYTPEVVHPTTDAIEHDGSTVTPCDWVIPGIASNPFLPSSTQTEDADSLHISTGPVRRKQHVPRSERQAILARRNRQFEASISRNMATGTEDTISDAEEGDDWTQPHMAAKVNNNVDGDDGAVFEFDADENEGYLFAGQYEDTDEDIEIDGIKDESTATNVPDPYDKVYNNIPEETHMLKTVPNCGYCTAKKFEYEPPGFCCRGGKVGVSMDEVDAYRATHRASNAKDEDAESPSHLCVSVRDYYCYKFQIRPGVFNPILHGKRLFQQFAVDMYIKIESSRLDFICKNQDRLRADLYQGLVDSMLDGDIMAEKVRAYVYVVEFQKRGLPHAHFILIMQRKYKLTCPEQYDLLISAKIPSNKYPGLRKMVIKHMMHGPCGSLNPNYPCTKGRKSCKNHYPRPFSDTTLQGKDSYPIYRHRDDDRKGKVRGCELDNRWVVPYNPYLLRLFNCHINVEACGSIKAVKYLFKYIYKGHDHASVVMRDASKADDDVDEIKQYRDARWVTPPEALWRIYSFELSQISPPVMQLQLHLPNMHMVAFHERQMVERVVNYPGVDRSMLTTYFEVNRLHEEARGILYRDFPEWYTWQSGGGTEDTNSDSDIRLPYDVCVPYNGSDNDLDNLIDFAFSNLNESMSDSTYITSRAILSTRNDWVDMINVKMIDHFQGEHMVYHNFDSAMDDPHNYYPPEFLNTLTPNGLPPHVLKLKIGCPIILLRNIDPANGLCNGTRLVVRGFQRNSIDAEIVLGQHGDLTIIDFIKEIPCEPRVEVVLIDDAFVERKWMECLFQPNAYLGDEVFIPINIRETHWYLAMIHARNMEIQVLDSLGTSQDRKDLTDSLLCGLFLLNYIEYWIEDELSDSFTQEKMAAILLSSDLNKRRGCLLYKYEKEVDFGSPSDVEILENPIDSKKRKLLHVLDDSEVVYEDEEGPITQVDLQRWFVDDWDKRAPVKVSTDGCTNDFLMVGLSTKDMSVTKADSIDVLCDYIMAIEDDTTLE</sequence>
<dbReference type="InterPro" id="IPR025476">
    <property type="entry name" value="Helitron_helicase-like"/>
</dbReference>
<evidence type="ECO:0000256" key="1">
    <source>
        <dbReference type="ARBA" id="ARBA00005234"/>
    </source>
</evidence>
<feature type="domain" description="Ubiquitin-like protease family profile" evidence="4">
    <location>
        <begin position="635"/>
        <end position="855"/>
    </location>
</feature>
<dbReference type="Pfam" id="PF21530">
    <property type="entry name" value="Pif1_2B_dom"/>
    <property type="match status" value="1"/>
</dbReference>
<dbReference type="Gene3D" id="3.40.395.10">
    <property type="entry name" value="Adenoviral Proteinase, Chain A"/>
    <property type="match status" value="1"/>
</dbReference>
<dbReference type="PANTHER" id="PTHR10492">
    <property type="match status" value="1"/>
</dbReference>
<name>A0A3L6EIZ7_MAIZE</name>
<reference evidence="5 6" key="1">
    <citation type="journal article" date="2018" name="Nat. Genet.">
        <title>Extensive intraspecific gene order and gene structural variations between Mo17 and other maize genomes.</title>
        <authorList>
            <person name="Sun S."/>
            <person name="Zhou Y."/>
            <person name="Chen J."/>
            <person name="Shi J."/>
            <person name="Zhao H."/>
            <person name="Zhao H."/>
            <person name="Song W."/>
            <person name="Zhang M."/>
            <person name="Cui Y."/>
            <person name="Dong X."/>
            <person name="Liu H."/>
            <person name="Ma X."/>
            <person name="Jiao Y."/>
            <person name="Wang B."/>
            <person name="Wei X."/>
            <person name="Stein J.C."/>
            <person name="Glaubitz J.C."/>
            <person name="Lu F."/>
            <person name="Yu G."/>
            <person name="Liang C."/>
            <person name="Fengler K."/>
            <person name="Li B."/>
            <person name="Rafalski A."/>
            <person name="Schnable P.S."/>
            <person name="Ware D.H."/>
            <person name="Buckler E.S."/>
            <person name="Lai J."/>
        </authorList>
    </citation>
    <scope>NUCLEOTIDE SEQUENCE [LARGE SCALE GENOMIC DNA]</scope>
    <source>
        <strain evidence="6">cv. Missouri 17</strain>
        <tissue evidence="5">Seedling</tissue>
    </source>
</reference>
<keyword evidence="2" id="KW-0645">Protease</keyword>
<proteinExistence type="inferred from homology"/>
<evidence type="ECO:0000313" key="5">
    <source>
        <dbReference type="EMBL" id="PWZ20443.1"/>
    </source>
</evidence>
<dbReference type="Proteomes" id="UP000251960">
    <property type="component" value="Chromosome 5"/>
</dbReference>
<accession>A0A3L6EIZ7</accession>
<dbReference type="SUPFAM" id="SSF54001">
    <property type="entry name" value="Cysteine proteinases"/>
    <property type="match status" value="1"/>
</dbReference>
<protein>
    <recommendedName>
        <fullName evidence="4">Ubiquitin-like protease family profile domain-containing protein</fullName>
    </recommendedName>
</protein>
<dbReference type="Pfam" id="PF14214">
    <property type="entry name" value="Helitron_like_N"/>
    <property type="match status" value="1"/>
</dbReference>
<dbReference type="ExpressionAtlas" id="A0A3L6EIZ7">
    <property type="expression patterns" value="baseline"/>
</dbReference>
<dbReference type="GO" id="GO:0006508">
    <property type="term" value="P:proteolysis"/>
    <property type="evidence" value="ECO:0007669"/>
    <property type="project" value="UniProtKB-KW"/>
</dbReference>
<evidence type="ECO:0000256" key="3">
    <source>
        <dbReference type="ARBA" id="ARBA00022801"/>
    </source>
</evidence>
<dbReference type="AlphaFoldDB" id="A0A3L6EIZ7"/>
<gene>
    <name evidence="5" type="ORF">Zm00014a_031368</name>
</gene>
<dbReference type="SUPFAM" id="SSF52540">
    <property type="entry name" value="P-loop containing nucleoside triphosphate hydrolases"/>
    <property type="match status" value="1"/>
</dbReference>
<evidence type="ECO:0000256" key="2">
    <source>
        <dbReference type="ARBA" id="ARBA00022670"/>
    </source>
</evidence>
<comment type="caution">
    <text evidence="5">The sequence shown here is derived from an EMBL/GenBank/DDBJ whole genome shotgun (WGS) entry which is preliminary data.</text>
</comment>
<comment type="similarity">
    <text evidence="1">Belongs to the peptidase C48 family.</text>
</comment>
<dbReference type="PANTHER" id="PTHR10492:SF92">
    <property type="entry name" value="ATP-DEPENDENT DNA HELICASE"/>
    <property type="match status" value="1"/>
</dbReference>
<dbReference type="InterPro" id="IPR049163">
    <property type="entry name" value="Pif1-like_2B_dom"/>
</dbReference>
<dbReference type="GO" id="GO:0008234">
    <property type="term" value="F:cysteine-type peptidase activity"/>
    <property type="evidence" value="ECO:0007669"/>
    <property type="project" value="InterPro"/>
</dbReference>
<organism evidence="5 6">
    <name type="scientific">Zea mays</name>
    <name type="common">Maize</name>
    <dbReference type="NCBI Taxonomy" id="4577"/>
    <lineage>
        <taxon>Eukaryota</taxon>
        <taxon>Viridiplantae</taxon>
        <taxon>Streptophyta</taxon>
        <taxon>Embryophyta</taxon>
        <taxon>Tracheophyta</taxon>
        <taxon>Spermatophyta</taxon>
        <taxon>Magnoliopsida</taxon>
        <taxon>Liliopsida</taxon>
        <taxon>Poales</taxon>
        <taxon>Poaceae</taxon>
        <taxon>PACMAD clade</taxon>
        <taxon>Panicoideae</taxon>
        <taxon>Andropogonodae</taxon>
        <taxon>Andropogoneae</taxon>
        <taxon>Tripsacinae</taxon>
        <taxon>Zea</taxon>
    </lineage>
</organism>
<dbReference type="InterPro" id="IPR003653">
    <property type="entry name" value="Peptidase_C48_C"/>
</dbReference>
<evidence type="ECO:0000259" key="4">
    <source>
        <dbReference type="PROSITE" id="PS50600"/>
    </source>
</evidence>
<dbReference type="PROSITE" id="PS50600">
    <property type="entry name" value="ULP_PROTEASE"/>
    <property type="match status" value="1"/>
</dbReference>
<dbReference type="EMBL" id="NCVQ01000006">
    <property type="protein sequence ID" value="PWZ20443.1"/>
    <property type="molecule type" value="Genomic_DNA"/>
</dbReference>
<keyword evidence="3" id="KW-0378">Hydrolase</keyword>
<dbReference type="InterPro" id="IPR038765">
    <property type="entry name" value="Papain-like_cys_pep_sf"/>
</dbReference>
<dbReference type="InterPro" id="IPR027417">
    <property type="entry name" value="P-loop_NTPase"/>
</dbReference>